<sequence length="306" mass="34448">MTHHINGGFAEGRNLYSLLQWSRPGNISPNQLPPFLDMPDEVLLKIVKFHGCGPNMTPEFIKAIDYAKAVGGFDAGDLVVQQDPIESDPRFQGIALTCKRLRNVYLTEHPVPSFEVIYVPLTDKIKLPWPKKIMSEMKTFIIAPFTSLKIGDTDATKFKDYSTDPDDQHCSHAAIHWQFVCDIMPQLPYALPVVMHMHHYWHNVSKMGDMAREWEVSLNLNITELFAGASPIVPRVAIRHTNDGYPSDLHQDMITDYRTIFDSFELARSVSLRRANLAALSESQAAAVVAADKARVDSLGDRYIPS</sequence>
<protein>
    <submittedName>
        <fullName evidence="1">Uncharacterized protein</fullName>
    </submittedName>
</protein>
<evidence type="ECO:0000313" key="1">
    <source>
        <dbReference type="EMBL" id="PNS20354.1"/>
    </source>
</evidence>
<dbReference type="OrthoDB" id="10655232at2759"/>
<name>A0A2K1QZ74_9PEZI</name>
<proteinExistence type="predicted"/>
<evidence type="ECO:0000313" key="2">
    <source>
        <dbReference type="Proteomes" id="UP000243797"/>
    </source>
</evidence>
<dbReference type="Proteomes" id="UP000243797">
    <property type="component" value="Unassembled WGS sequence"/>
</dbReference>
<dbReference type="EMBL" id="NKHZ01000025">
    <property type="protein sequence ID" value="PNS20354.1"/>
    <property type="molecule type" value="Genomic_DNA"/>
</dbReference>
<reference evidence="1 2" key="1">
    <citation type="submission" date="2017-06" db="EMBL/GenBank/DDBJ databases">
        <title>Draft genome sequence of a variant of Elsinoe murrayae.</title>
        <authorList>
            <person name="Cheng Q."/>
        </authorList>
    </citation>
    <scope>NUCLEOTIDE SEQUENCE [LARGE SCALE GENOMIC DNA]</scope>
    <source>
        <strain evidence="1 2">CQ-2017a</strain>
    </source>
</reference>
<gene>
    <name evidence="1" type="ORF">CAC42_5804</name>
</gene>
<keyword evidence="2" id="KW-1185">Reference proteome</keyword>
<accession>A0A2K1QZ74</accession>
<organism evidence="1 2">
    <name type="scientific">Sphaceloma murrayae</name>
    <dbReference type="NCBI Taxonomy" id="2082308"/>
    <lineage>
        <taxon>Eukaryota</taxon>
        <taxon>Fungi</taxon>
        <taxon>Dikarya</taxon>
        <taxon>Ascomycota</taxon>
        <taxon>Pezizomycotina</taxon>
        <taxon>Dothideomycetes</taxon>
        <taxon>Dothideomycetidae</taxon>
        <taxon>Myriangiales</taxon>
        <taxon>Elsinoaceae</taxon>
        <taxon>Sphaceloma</taxon>
    </lineage>
</organism>
<dbReference type="InParanoid" id="A0A2K1QZ74"/>
<comment type="caution">
    <text evidence="1">The sequence shown here is derived from an EMBL/GenBank/DDBJ whole genome shotgun (WGS) entry which is preliminary data.</text>
</comment>
<dbReference type="AlphaFoldDB" id="A0A2K1QZ74"/>